<feature type="transmembrane region" description="Helical" evidence="6">
    <location>
        <begin position="639"/>
        <end position="660"/>
    </location>
</feature>
<evidence type="ECO:0000256" key="2">
    <source>
        <dbReference type="ARBA" id="ARBA00023015"/>
    </source>
</evidence>
<organism evidence="8 9">
    <name type="scientific">Nonomuraea muscovyensis</name>
    <dbReference type="NCBI Taxonomy" id="1124761"/>
    <lineage>
        <taxon>Bacteria</taxon>
        <taxon>Bacillati</taxon>
        <taxon>Actinomycetota</taxon>
        <taxon>Actinomycetes</taxon>
        <taxon>Streptosporangiales</taxon>
        <taxon>Streptosporangiaceae</taxon>
        <taxon>Nonomuraea</taxon>
    </lineage>
</organism>
<evidence type="ECO:0000256" key="1">
    <source>
        <dbReference type="ARBA" id="ARBA00010641"/>
    </source>
</evidence>
<evidence type="ECO:0000256" key="5">
    <source>
        <dbReference type="SAM" id="MobiDB-lite"/>
    </source>
</evidence>
<feature type="compositionally biased region" description="Low complexity" evidence="5">
    <location>
        <begin position="379"/>
        <end position="390"/>
    </location>
</feature>
<protein>
    <submittedName>
        <fullName evidence="8">DNA-directed RNA polymerase specialized sigma24 family protein</fullName>
    </submittedName>
</protein>
<keyword evidence="6" id="KW-0472">Membrane</keyword>
<keyword evidence="9" id="KW-1185">Reference proteome</keyword>
<dbReference type="AlphaFoldDB" id="A0A7X0CAW5"/>
<dbReference type="GO" id="GO:0000428">
    <property type="term" value="C:DNA-directed RNA polymerase complex"/>
    <property type="evidence" value="ECO:0007669"/>
    <property type="project" value="UniProtKB-KW"/>
</dbReference>
<feature type="compositionally biased region" description="Low complexity" evidence="5">
    <location>
        <begin position="581"/>
        <end position="626"/>
    </location>
</feature>
<evidence type="ECO:0000313" key="9">
    <source>
        <dbReference type="Proteomes" id="UP000583800"/>
    </source>
</evidence>
<feature type="compositionally biased region" description="Basic and acidic residues" evidence="5">
    <location>
        <begin position="552"/>
        <end position="580"/>
    </location>
</feature>
<dbReference type="RefSeq" id="WP_185089361.1">
    <property type="nucleotide sequence ID" value="NZ_JACHJB010000004.1"/>
</dbReference>
<feature type="region of interest" description="Disordered" evidence="5">
    <location>
        <begin position="378"/>
        <end position="634"/>
    </location>
</feature>
<comment type="caution">
    <text evidence="8">The sequence shown here is derived from an EMBL/GenBank/DDBJ whole genome shotgun (WGS) entry which is preliminary data.</text>
</comment>
<dbReference type="EMBL" id="JACHJB010000004">
    <property type="protein sequence ID" value="MBB6351639.1"/>
    <property type="molecule type" value="Genomic_DNA"/>
</dbReference>
<accession>A0A7X0CAW5</accession>
<reference evidence="8 9" key="1">
    <citation type="submission" date="2020-08" db="EMBL/GenBank/DDBJ databases">
        <title>Sequencing the genomes of 1000 actinobacteria strains.</title>
        <authorList>
            <person name="Klenk H.-P."/>
        </authorList>
    </citation>
    <scope>NUCLEOTIDE SEQUENCE [LARGE SCALE GENOMIC DNA]</scope>
    <source>
        <strain evidence="8 9">DSM 45913</strain>
    </source>
</reference>
<feature type="compositionally biased region" description="Polar residues" evidence="5">
    <location>
        <begin position="281"/>
        <end position="290"/>
    </location>
</feature>
<sequence length="666" mass="69768">MTQPLTGERSRAESLAELYDRHAAGLFAYSADQLGDLGSATDVLATVLTGAAASAPPRAALYGYARREIRRRDVVYAPPAADPLTDPASALVERALRELRPHQREVLVLSEVCGLDRAELAWALDVAPDTAQELLMNAAHRYRRLLAAALSATVGRAPRPVADVYGALQVAPLRDVLGRLPWPTPPAALRVRFAGSRTAGAAPLFVRPRWPVPPEWPLPLNDVRDPATTTGVFPAELLAPPAPGHRAAHEATTAPMPKVRDPLAPTDTGRPGGRAAGGGTWSWQEFSTGAWQPFPATTPGPHTAPGGPSARPGGLFSAPGDPPAPVEPGEQPFYLPRSVPADVLDDEPETQELPAITDAPSPGHSGSVAHRLGSLFTPREQAASRQRAAEPVYRMPSTPAPTAPQHRTSSRDFAAARDLVRPQDLPVSRSLAPSRYFSPSPDGSVPSEAASGGKAERRSAMSRLMDSRTTRRRAAEPASDLDGSGRDGSAARVRPDSRLPFAAPAGGPDSQLPGAAPAGRSASSAAGGQAGGAERGGHATGVAEADASKAGADGREAEADARKAEADARKAEADARKAAAADRWAGAFEAPARRSAARSATKQSAKQSSKQAVKPARPARKGGAAPRGRKPRKDRHHDWAWEAIGFLVCVAIAMVVFFAMPTVFGF</sequence>
<dbReference type="SUPFAM" id="SSF88659">
    <property type="entry name" value="Sigma3 and sigma4 domains of RNA polymerase sigma factors"/>
    <property type="match status" value="1"/>
</dbReference>
<feature type="domain" description="RNA polymerase sigma factor 70 region 4 type 2" evidence="7">
    <location>
        <begin position="91"/>
        <end position="137"/>
    </location>
</feature>
<dbReference type="InterPro" id="IPR013324">
    <property type="entry name" value="RNA_pol_sigma_r3/r4-like"/>
</dbReference>
<feature type="region of interest" description="Disordered" evidence="5">
    <location>
        <begin position="242"/>
        <end position="337"/>
    </location>
</feature>
<gene>
    <name evidence="8" type="ORF">FHU36_008222</name>
</gene>
<feature type="compositionally biased region" description="Basic and acidic residues" evidence="5">
    <location>
        <begin position="454"/>
        <end position="475"/>
    </location>
</feature>
<dbReference type="GO" id="GO:0006352">
    <property type="term" value="P:DNA-templated transcription initiation"/>
    <property type="evidence" value="ECO:0007669"/>
    <property type="project" value="InterPro"/>
</dbReference>
<keyword evidence="6" id="KW-1133">Transmembrane helix</keyword>
<keyword evidence="3" id="KW-0731">Sigma factor</keyword>
<dbReference type="Pfam" id="PF08281">
    <property type="entry name" value="Sigma70_r4_2"/>
    <property type="match status" value="1"/>
</dbReference>
<dbReference type="InterPro" id="IPR036388">
    <property type="entry name" value="WH-like_DNA-bd_sf"/>
</dbReference>
<dbReference type="InterPro" id="IPR013249">
    <property type="entry name" value="RNA_pol_sigma70_r4_t2"/>
</dbReference>
<keyword evidence="2" id="KW-0805">Transcription regulation</keyword>
<feature type="compositionally biased region" description="Low complexity" evidence="5">
    <location>
        <begin position="513"/>
        <end position="527"/>
    </location>
</feature>
<evidence type="ECO:0000256" key="6">
    <source>
        <dbReference type="SAM" id="Phobius"/>
    </source>
</evidence>
<evidence type="ECO:0000256" key="4">
    <source>
        <dbReference type="ARBA" id="ARBA00023163"/>
    </source>
</evidence>
<keyword evidence="6" id="KW-0812">Transmembrane</keyword>
<feature type="compositionally biased region" description="Low complexity" evidence="5">
    <location>
        <begin position="293"/>
        <end position="310"/>
    </location>
</feature>
<evidence type="ECO:0000256" key="3">
    <source>
        <dbReference type="ARBA" id="ARBA00023082"/>
    </source>
</evidence>
<name>A0A7X0CAW5_9ACTN</name>
<evidence type="ECO:0000313" key="8">
    <source>
        <dbReference type="EMBL" id="MBB6351639.1"/>
    </source>
</evidence>
<dbReference type="Proteomes" id="UP000583800">
    <property type="component" value="Unassembled WGS sequence"/>
</dbReference>
<dbReference type="Gene3D" id="1.10.10.10">
    <property type="entry name" value="Winged helix-like DNA-binding domain superfamily/Winged helix DNA-binding domain"/>
    <property type="match status" value="1"/>
</dbReference>
<dbReference type="GO" id="GO:0003677">
    <property type="term" value="F:DNA binding"/>
    <property type="evidence" value="ECO:0007669"/>
    <property type="project" value="InterPro"/>
</dbReference>
<feature type="compositionally biased region" description="Gly residues" evidence="5">
    <location>
        <begin position="270"/>
        <end position="280"/>
    </location>
</feature>
<keyword evidence="8" id="KW-0240">DNA-directed RNA polymerase</keyword>
<evidence type="ECO:0000259" key="7">
    <source>
        <dbReference type="Pfam" id="PF08281"/>
    </source>
</evidence>
<dbReference type="GO" id="GO:0016987">
    <property type="term" value="F:sigma factor activity"/>
    <property type="evidence" value="ECO:0007669"/>
    <property type="project" value="UniProtKB-KW"/>
</dbReference>
<comment type="similarity">
    <text evidence="1">Belongs to the sigma-70 factor family. ECF subfamily.</text>
</comment>
<keyword evidence="4" id="KW-0804">Transcription</keyword>
<proteinExistence type="inferred from homology"/>